<sequence>QNKDYEESFSSCEQVRQEASKTFDAKWQKAKIKKVEFR</sequence>
<feature type="non-terminal residue" evidence="1">
    <location>
        <position position="1"/>
    </location>
</feature>
<dbReference type="AlphaFoldDB" id="X0ZZ50"/>
<gene>
    <name evidence="1" type="ORF">S01H4_34690</name>
</gene>
<accession>X0ZZ50</accession>
<reference evidence="1" key="1">
    <citation type="journal article" date="2014" name="Front. Microbiol.">
        <title>High frequency of phylogenetically diverse reductive dehalogenase-homologous genes in deep subseafloor sedimentary metagenomes.</title>
        <authorList>
            <person name="Kawai M."/>
            <person name="Futagami T."/>
            <person name="Toyoda A."/>
            <person name="Takaki Y."/>
            <person name="Nishi S."/>
            <person name="Hori S."/>
            <person name="Arai W."/>
            <person name="Tsubouchi T."/>
            <person name="Morono Y."/>
            <person name="Uchiyama I."/>
            <person name="Ito T."/>
            <person name="Fujiyama A."/>
            <person name="Inagaki F."/>
            <person name="Takami H."/>
        </authorList>
    </citation>
    <scope>NUCLEOTIDE SEQUENCE</scope>
    <source>
        <strain evidence="1">Expedition CK06-06</strain>
    </source>
</reference>
<dbReference type="EMBL" id="BART01018371">
    <property type="protein sequence ID" value="GAG74839.1"/>
    <property type="molecule type" value="Genomic_DNA"/>
</dbReference>
<comment type="caution">
    <text evidence="1">The sequence shown here is derived from an EMBL/GenBank/DDBJ whole genome shotgun (WGS) entry which is preliminary data.</text>
</comment>
<evidence type="ECO:0000313" key="1">
    <source>
        <dbReference type="EMBL" id="GAG74839.1"/>
    </source>
</evidence>
<name>X0ZZ50_9ZZZZ</name>
<proteinExistence type="predicted"/>
<protein>
    <submittedName>
        <fullName evidence="1">Uncharacterized protein</fullName>
    </submittedName>
</protein>
<organism evidence="1">
    <name type="scientific">marine sediment metagenome</name>
    <dbReference type="NCBI Taxonomy" id="412755"/>
    <lineage>
        <taxon>unclassified sequences</taxon>
        <taxon>metagenomes</taxon>
        <taxon>ecological metagenomes</taxon>
    </lineage>
</organism>